<feature type="compositionally biased region" description="Low complexity" evidence="1">
    <location>
        <begin position="321"/>
        <end position="338"/>
    </location>
</feature>
<dbReference type="Proteomes" id="UP000053617">
    <property type="component" value="Unassembled WGS sequence"/>
</dbReference>
<evidence type="ECO:0000313" key="3">
    <source>
        <dbReference type="Proteomes" id="UP000053617"/>
    </source>
</evidence>
<feature type="compositionally biased region" description="Polar residues" evidence="1">
    <location>
        <begin position="154"/>
        <end position="168"/>
    </location>
</feature>
<feature type="compositionally biased region" description="Polar residues" evidence="1">
    <location>
        <begin position="16"/>
        <end position="28"/>
    </location>
</feature>
<feature type="compositionally biased region" description="Low complexity" evidence="1">
    <location>
        <begin position="134"/>
        <end position="153"/>
    </location>
</feature>
<proteinExistence type="predicted"/>
<feature type="compositionally biased region" description="Basic and acidic residues" evidence="1">
    <location>
        <begin position="545"/>
        <end position="561"/>
    </location>
</feature>
<feature type="compositionally biased region" description="Polar residues" evidence="1">
    <location>
        <begin position="256"/>
        <end position="268"/>
    </location>
</feature>
<dbReference type="STRING" id="1442369.A0A0D2IXJ3"/>
<feature type="compositionally biased region" description="Basic and acidic residues" evidence="1">
    <location>
        <begin position="443"/>
        <end position="504"/>
    </location>
</feature>
<organism evidence="2 3">
    <name type="scientific">Rhinocladiella mackenziei CBS 650.93</name>
    <dbReference type="NCBI Taxonomy" id="1442369"/>
    <lineage>
        <taxon>Eukaryota</taxon>
        <taxon>Fungi</taxon>
        <taxon>Dikarya</taxon>
        <taxon>Ascomycota</taxon>
        <taxon>Pezizomycotina</taxon>
        <taxon>Eurotiomycetes</taxon>
        <taxon>Chaetothyriomycetidae</taxon>
        <taxon>Chaetothyriales</taxon>
        <taxon>Herpotrichiellaceae</taxon>
        <taxon>Rhinocladiella</taxon>
    </lineage>
</organism>
<feature type="compositionally biased region" description="Basic residues" evidence="1">
    <location>
        <begin position="562"/>
        <end position="573"/>
    </location>
</feature>
<feature type="compositionally biased region" description="Polar residues" evidence="1">
    <location>
        <begin position="625"/>
        <end position="636"/>
    </location>
</feature>
<feature type="compositionally biased region" description="Low complexity" evidence="1">
    <location>
        <begin position="94"/>
        <end position="112"/>
    </location>
</feature>
<feature type="compositionally biased region" description="Low complexity" evidence="1">
    <location>
        <begin position="390"/>
        <end position="417"/>
    </location>
</feature>
<keyword evidence="3" id="KW-1185">Reference proteome</keyword>
<gene>
    <name evidence="2" type="ORF">Z518_02706</name>
</gene>
<dbReference type="GeneID" id="25290777"/>
<feature type="compositionally biased region" description="Acidic residues" evidence="1">
    <location>
        <begin position="578"/>
        <end position="588"/>
    </location>
</feature>
<dbReference type="OrthoDB" id="4159553at2759"/>
<dbReference type="EMBL" id="KN847476">
    <property type="protein sequence ID" value="KIX08051.1"/>
    <property type="molecule type" value="Genomic_DNA"/>
</dbReference>
<evidence type="ECO:0000256" key="1">
    <source>
        <dbReference type="SAM" id="MobiDB-lite"/>
    </source>
</evidence>
<feature type="region of interest" description="Disordered" evidence="1">
    <location>
        <begin position="1"/>
        <end position="73"/>
    </location>
</feature>
<accession>A0A0D2IXJ3</accession>
<name>A0A0D2IXJ3_9EURO</name>
<feature type="compositionally biased region" description="Polar residues" evidence="1">
    <location>
        <begin position="376"/>
        <end position="389"/>
    </location>
</feature>
<feature type="region of interest" description="Disordered" evidence="1">
    <location>
        <begin position="237"/>
        <end position="636"/>
    </location>
</feature>
<protein>
    <submittedName>
        <fullName evidence="2">Uncharacterized protein</fullName>
    </submittedName>
</protein>
<feature type="compositionally biased region" description="Low complexity" evidence="1">
    <location>
        <begin position="425"/>
        <end position="435"/>
    </location>
</feature>
<feature type="compositionally biased region" description="Polar residues" evidence="1">
    <location>
        <begin position="346"/>
        <end position="360"/>
    </location>
</feature>
<feature type="compositionally biased region" description="Low complexity" evidence="1">
    <location>
        <begin position="505"/>
        <end position="523"/>
    </location>
</feature>
<feature type="compositionally biased region" description="Basic and acidic residues" evidence="1">
    <location>
        <begin position="173"/>
        <end position="185"/>
    </location>
</feature>
<dbReference type="RefSeq" id="XP_013275187.1">
    <property type="nucleotide sequence ID" value="XM_013419733.1"/>
</dbReference>
<feature type="compositionally biased region" description="Low complexity" evidence="1">
    <location>
        <begin position="597"/>
        <end position="616"/>
    </location>
</feature>
<dbReference type="VEuPathDB" id="FungiDB:Z518_02706"/>
<dbReference type="HOGENOM" id="CLU_012406_0_0_1"/>
<evidence type="ECO:0000313" key="2">
    <source>
        <dbReference type="EMBL" id="KIX08051.1"/>
    </source>
</evidence>
<feature type="compositionally biased region" description="Polar residues" evidence="1">
    <location>
        <begin position="56"/>
        <end position="65"/>
    </location>
</feature>
<feature type="region of interest" description="Disordered" evidence="1">
    <location>
        <begin position="87"/>
        <end position="212"/>
    </location>
</feature>
<feature type="compositionally biased region" description="Low complexity" evidence="1">
    <location>
        <begin position="194"/>
        <end position="204"/>
    </location>
</feature>
<sequence>MTGQGSHFPKRDEPAANTTTSPQNTTSGYVPDAKRATETSSTSGISGERTSIATMGETSTYSSHTLPEGDAVASVVDPTSIDLATYQMPEHSYGSSTGVPAGAAGGAASTTSNKDRNHSTSHIPGALPKHEPSTTDSARTASAAAGTSSTAPAQDSTTVPPSALTTIASPADRPAENSRAEKPKVSDVNISNQTPTATPDTTTARDSAEPPKSGVMAWILEAMGLGAVAGSAGIVASQASEDDKTQAMADTPEPPTTTTGIDSYTVPTRSGPPPPHHKKKSIPTTAYPAGLNSPAPVNAPRGGTSAAQEETEFKDHIARNPGLATAGVGAGPAGVYALNQKKEAETGNQLADHSYSTTQAPRDAEASKARIPTFEKTASTQEGLGTSTKETTGAAPAATAIPASEEAPNAEPATEPLEMNESHIARNAALARAAGAGAGACGVHEDDKHQAEQEDARQKQFGKDQKAAEEQAAQEKKQYQKELEKEEKAREKAAAKEEKERLEAGEAAAASAVGTGATAGTGAYAMHDNEQPTEEIPTRTTGSQESDRHRLYKDPPEEKKPNIFKRIFKRRKNKETGQEEEYSTDEEDETHRHYRTAEAATVGDAGAAVPTGTAAAYHESEKPHTSTYRRPSETVI</sequence>
<feature type="compositionally biased region" description="Low complexity" evidence="1">
    <location>
        <begin position="38"/>
        <end position="52"/>
    </location>
</feature>
<reference evidence="2 3" key="1">
    <citation type="submission" date="2015-01" db="EMBL/GenBank/DDBJ databases">
        <title>The Genome Sequence of Rhinocladiella mackenzie CBS 650.93.</title>
        <authorList>
            <consortium name="The Broad Institute Genomics Platform"/>
            <person name="Cuomo C."/>
            <person name="de Hoog S."/>
            <person name="Gorbushina A."/>
            <person name="Stielow B."/>
            <person name="Teixiera M."/>
            <person name="Abouelleil A."/>
            <person name="Chapman S.B."/>
            <person name="Priest M."/>
            <person name="Young S.K."/>
            <person name="Wortman J."/>
            <person name="Nusbaum C."/>
            <person name="Birren B."/>
        </authorList>
    </citation>
    <scope>NUCLEOTIDE SEQUENCE [LARGE SCALE GENOMIC DNA]</scope>
    <source>
        <strain evidence="2 3">CBS 650.93</strain>
    </source>
</reference>
<dbReference type="AlphaFoldDB" id="A0A0D2IXJ3"/>